<dbReference type="Proteomes" id="UP000029431">
    <property type="component" value="Chromosome"/>
</dbReference>
<evidence type="ECO:0000313" key="2">
    <source>
        <dbReference type="EMBL" id="AHD04714.1"/>
    </source>
</evidence>
<evidence type="ECO:0000313" key="3">
    <source>
        <dbReference type="Proteomes" id="UP000029431"/>
    </source>
</evidence>
<dbReference type="eggNOG" id="ENOG50327P7">
    <property type="taxonomic scope" value="Bacteria"/>
</dbReference>
<name>V9W424_9BACL</name>
<dbReference type="AlphaFoldDB" id="V9W424"/>
<dbReference type="EMBL" id="CP003355">
    <property type="protein sequence ID" value="AHD04714.1"/>
    <property type="molecule type" value="Genomic_DNA"/>
</dbReference>
<keyword evidence="1" id="KW-0472">Membrane</keyword>
<dbReference type="PATRIC" id="fig|697284.3.peg.826"/>
<evidence type="ECO:0008006" key="4">
    <source>
        <dbReference type="Google" id="ProtNLM"/>
    </source>
</evidence>
<keyword evidence="3" id="KW-1185">Reference proteome</keyword>
<gene>
    <name evidence="2" type="ORF">ERIC2_c08810</name>
</gene>
<feature type="transmembrane region" description="Helical" evidence="1">
    <location>
        <begin position="185"/>
        <end position="203"/>
    </location>
</feature>
<organism evidence="2 3">
    <name type="scientific">Paenibacillus larvae subsp. larvae DSM 25430</name>
    <dbReference type="NCBI Taxonomy" id="697284"/>
    <lineage>
        <taxon>Bacteria</taxon>
        <taxon>Bacillati</taxon>
        <taxon>Bacillota</taxon>
        <taxon>Bacilli</taxon>
        <taxon>Bacillales</taxon>
        <taxon>Paenibacillaceae</taxon>
        <taxon>Paenibacillus</taxon>
    </lineage>
</organism>
<keyword evidence="1" id="KW-0812">Transmembrane</keyword>
<proteinExistence type="predicted"/>
<dbReference type="HOGENOM" id="CLU_1128005_0_0_9"/>
<keyword evidence="1" id="KW-1133">Transmembrane helix</keyword>
<sequence>MKPMYKEVKTLFSVWQIIIWPVCLFAISYGYLVITTGTKWLSFIVSIGTALLLFHALFVRSKRIRVYQKNLKELLKYATTVAFFLRFGKNVYYSLKETQKTVNGSIKQDIETVIEKMEKEKKLDTDHFRKYDFPALNQFHQMLHIELEKGGDAKELFTPVLKAMSFELAKRDELYRRKKEWVTQTYTLIGMVAFMPVLMVFMTHDLYQQFLSYPVSQGIMAAFYVAIVLNIAAMQKRFIDISVRI</sequence>
<evidence type="ECO:0000256" key="1">
    <source>
        <dbReference type="SAM" id="Phobius"/>
    </source>
</evidence>
<protein>
    <recommendedName>
        <fullName evidence="4">Flp pilus assembly protein TadB</fullName>
    </recommendedName>
</protein>
<feature type="transmembrane region" description="Helical" evidence="1">
    <location>
        <begin position="215"/>
        <end position="234"/>
    </location>
</feature>
<dbReference type="KEGG" id="plv:ERIC2_c08810"/>
<accession>V9W424</accession>
<feature type="transmembrane region" description="Helical" evidence="1">
    <location>
        <begin position="40"/>
        <end position="59"/>
    </location>
</feature>
<feature type="transmembrane region" description="Helical" evidence="1">
    <location>
        <begin position="12"/>
        <end position="34"/>
    </location>
</feature>
<reference evidence="2 3" key="1">
    <citation type="journal article" date="2014" name="PLoS ONE">
        <title>How to Kill the Honey Bee Larva: Genomic Potential and Virulence Mechanisms of Paenibacillus larvae.</title>
        <authorList>
            <person name="Djukic M."/>
            <person name="Brzuszkiewicz E."/>
            <person name="Funfhaus A."/>
            <person name="Voss J."/>
            <person name="Gollnow K."/>
            <person name="Poppinga L."/>
            <person name="Liesegang H."/>
            <person name="Garcia-Gonzalez E."/>
            <person name="Genersch E."/>
            <person name="Daniel R."/>
        </authorList>
    </citation>
    <scope>NUCLEOTIDE SEQUENCE [LARGE SCALE GENOMIC DNA]</scope>
    <source>
        <strain evidence="2 3">DSM 25430</strain>
    </source>
</reference>